<dbReference type="SUPFAM" id="SSF48452">
    <property type="entry name" value="TPR-like"/>
    <property type="match status" value="1"/>
</dbReference>
<dbReference type="STRING" id="1301098.PKB_5402"/>
<dbReference type="KEGG" id="pkc:PKB_5402"/>
<reference evidence="1 2" key="2">
    <citation type="submission" date="2014-05" db="EMBL/GenBank/DDBJ databases">
        <title>Genome sequence of the 3-chlorobenzoate degrading bacterium Pseudomonas knackmussii B13 shows multiple evidence for horizontal gene transfer.</title>
        <authorList>
            <person name="Miyazaki R."/>
            <person name="Bertelli C."/>
            <person name="Falquet L."/>
            <person name="Robinson-Rechavi M."/>
            <person name="Gharib W."/>
            <person name="Roy S."/>
            <person name="Van der Meer J.R."/>
        </authorList>
    </citation>
    <scope>NUCLEOTIDE SEQUENCE [LARGE SCALE GENOMIC DNA]</scope>
    <source>
        <strain evidence="1 2">B13</strain>
    </source>
</reference>
<sequence>MTSVPAWQALLDWWFGDALSASDVAAQRHGLWFGKSACEDVASDLRFGGPTRQALDGGLADWAGSAQGWLALILLLDQLPRMIFRDSPRAFAGDSRAQALVRKGIAAGLDRQLQAIERVFVYIVLEHAEDLALQDQAVQCFAELHETADEQDKPLFADFLDYAERHRAVIARFGRFPHRNAILGRESSAEEVQFLTEPGSRF</sequence>
<name>A0A024HPZ1_PSEKB</name>
<evidence type="ECO:0000313" key="2">
    <source>
        <dbReference type="Proteomes" id="UP000025241"/>
    </source>
</evidence>
<dbReference type="InterPro" id="IPR011990">
    <property type="entry name" value="TPR-like_helical_dom_sf"/>
</dbReference>
<dbReference type="Proteomes" id="UP000025241">
    <property type="component" value="Chromosome I"/>
</dbReference>
<accession>A0A024HPZ1</accession>
<dbReference type="RefSeq" id="WP_043256039.1">
    <property type="nucleotide sequence ID" value="NZ_HG322950.1"/>
</dbReference>
<evidence type="ECO:0008006" key="3">
    <source>
        <dbReference type="Google" id="ProtNLM"/>
    </source>
</evidence>
<evidence type="ECO:0000313" key="1">
    <source>
        <dbReference type="EMBL" id="CDF86714.1"/>
    </source>
</evidence>
<reference evidence="1 2" key="1">
    <citation type="submission" date="2013-03" db="EMBL/GenBank/DDBJ databases">
        <authorList>
            <person name="Linke B."/>
        </authorList>
    </citation>
    <scope>NUCLEOTIDE SEQUENCE [LARGE SCALE GENOMIC DNA]</scope>
    <source>
        <strain evidence="1 2">B13</strain>
    </source>
</reference>
<organism evidence="1 2">
    <name type="scientific">Pseudomonas knackmussii (strain DSM 6978 / CCUG 54928 / LMG 23759 / B13)</name>
    <dbReference type="NCBI Taxonomy" id="1301098"/>
    <lineage>
        <taxon>Bacteria</taxon>
        <taxon>Pseudomonadati</taxon>
        <taxon>Pseudomonadota</taxon>
        <taxon>Gammaproteobacteria</taxon>
        <taxon>Pseudomonadales</taxon>
        <taxon>Pseudomonadaceae</taxon>
        <taxon>Pseudomonas</taxon>
    </lineage>
</organism>
<dbReference type="Pfam" id="PF06041">
    <property type="entry name" value="DUF924"/>
    <property type="match status" value="1"/>
</dbReference>
<protein>
    <recommendedName>
        <fullName evidence="3">Transmembrane protein</fullName>
    </recommendedName>
</protein>
<dbReference type="eggNOG" id="COG3803">
    <property type="taxonomic scope" value="Bacteria"/>
</dbReference>
<dbReference type="HOGENOM" id="CLU_065010_2_1_6"/>
<dbReference type="AlphaFoldDB" id="A0A024HPZ1"/>
<dbReference type="PATRIC" id="fig|1301098.3.peg.5390"/>
<dbReference type="OrthoDB" id="7593450at2"/>
<keyword evidence="2" id="KW-1185">Reference proteome</keyword>
<dbReference type="Gene3D" id="1.25.40.10">
    <property type="entry name" value="Tetratricopeptide repeat domain"/>
    <property type="match status" value="1"/>
</dbReference>
<dbReference type="Gene3D" id="1.20.58.320">
    <property type="entry name" value="TPR-like"/>
    <property type="match status" value="1"/>
</dbReference>
<proteinExistence type="predicted"/>
<gene>
    <name evidence="1" type="ORF">PKB_5402</name>
</gene>
<dbReference type="EMBL" id="HG322950">
    <property type="protein sequence ID" value="CDF86714.1"/>
    <property type="molecule type" value="Genomic_DNA"/>
</dbReference>
<dbReference type="InterPro" id="IPR010323">
    <property type="entry name" value="DUF924"/>
</dbReference>